<dbReference type="Proteomes" id="UP000474077">
    <property type="component" value="Unassembled WGS sequence"/>
</dbReference>
<protein>
    <submittedName>
        <fullName evidence="3">DUF3990 domain-containing protein</fullName>
    </submittedName>
</protein>
<evidence type="ECO:0000313" key="1">
    <source>
        <dbReference type="EMBL" id="KAB6080499.1"/>
    </source>
</evidence>
<reference evidence="3 4" key="1">
    <citation type="submission" date="2018-08" db="EMBL/GenBank/DDBJ databases">
        <title>A genome reference for cultivated species of the human gut microbiota.</title>
        <authorList>
            <person name="Zou Y."/>
            <person name="Xue W."/>
            <person name="Luo G."/>
        </authorList>
    </citation>
    <scope>NUCLEOTIDE SEQUENCE [LARGE SCALE GENOMIC DNA]</scope>
    <source>
        <strain evidence="3 4">TF10-34</strain>
    </source>
</reference>
<dbReference type="EMBL" id="JAIWYE010000006">
    <property type="protein sequence ID" value="MCA4702426.1"/>
    <property type="molecule type" value="Genomic_DNA"/>
</dbReference>
<organism evidence="3 4">
    <name type="scientific">Bacteroides xylanisolvens</name>
    <dbReference type="NCBI Taxonomy" id="371601"/>
    <lineage>
        <taxon>Bacteria</taxon>
        <taxon>Pseudomonadati</taxon>
        <taxon>Bacteroidota</taxon>
        <taxon>Bacteroidia</taxon>
        <taxon>Bacteroidales</taxon>
        <taxon>Bacteroidaceae</taxon>
        <taxon>Bacteroides</taxon>
    </lineage>
</organism>
<accession>A0A174A734</accession>
<evidence type="ECO:0000313" key="4">
    <source>
        <dbReference type="Proteomes" id="UP000261210"/>
    </source>
</evidence>
<reference evidence="1 5" key="2">
    <citation type="journal article" date="2019" name="Nat. Med.">
        <title>A library of human gut bacterial isolates paired with longitudinal multiomics data enables mechanistic microbiome research.</title>
        <authorList>
            <person name="Poyet M."/>
            <person name="Groussin M."/>
            <person name="Gibbons S.M."/>
            <person name="Avila-Pacheco J."/>
            <person name="Jiang X."/>
            <person name="Kearney S.M."/>
            <person name="Perrotta A.R."/>
            <person name="Berdy B."/>
            <person name="Zhao S."/>
            <person name="Lieberman T.D."/>
            <person name="Swanson P.K."/>
            <person name="Smith M."/>
            <person name="Roesemann S."/>
            <person name="Alexander J.E."/>
            <person name="Rich S.A."/>
            <person name="Livny J."/>
            <person name="Vlamakis H."/>
            <person name="Clish C."/>
            <person name="Bullock K."/>
            <person name="Deik A."/>
            <person name="Scott J."/>
            <person name="Pierce K.A."/>
            <person name="Xavier R.J."/>
            <person name="Alm E.J."/>
        </authorList>
    </citation>
    <scope>NUCLEOTIDE SEQUENCE [LARGE SCALE GENOMIC DNA]</scope>
    <source>
        <strain evidence="1 5">BIOML-A73</strain>
    </source>
</reference>
<comment type="caution">
    <text evidence="3">The sequence shown here is derived from an EMBL/GenBank/DDBJ whole genome shotgun (WGS) entry which is preliminary data.</text>
</comment>
<dbReference type="AlphaFoldDB" id="A0A174A734"/>
<gene>
    <name evidence="3" type="ORF">DXD03_13080</name>
    <name evidence="1" type="ORF">GA560_16885</name>
    <name evidence="2" type="ORF">LD004_02185</name>
</gene>
<dbReference type="Proteomes" id="UP001198461">
    <property type="component" value="Unassembled WGS sequence"/>
</dbReference>
<evidence type="ECO:0000313" key="2">
    <source>
        <dbReference type="EMBL" id="MCA4702426.1"/>
    </source>
</evidence>
<evidence type="ECO:0000313" key="5">
    <source>
        <dbReference type="Proteomes" id="UP000474077"/>
    </source>
</evidence>
<sequence>MLTVYHGSTYRVEQPLAGVCRPNLDFGVGFYLTDLKDQAIRWALRTADIRHEKSVWLNIYSLDIDACRNSSFHYLHFTTYDAHWLDFVVACRQGNVIWQDYDIIEGGIADDRVIRTIDLYMRGDYTREEALSRLIHQEPNNQICITNQKVIDEHLHFVDAILLPIPSPSKEIPNADIVMQGKYYSIVELLATRLHISSLQALDIFYNSESYQRIVHRLGDLYLMSDAYIVDELMRELQKRQG</sequence>
<dbReference type="EMBL" id="QSQU01000018">
    <property type="protein sequence ID" value="RGK61313.1"/>
    <property type="molecule type" value="Genomic_DNA"/>
</dbReference>
<dbReference type="Proteomes" id="UP000261210">
    <property type="component" value="Unassembled WGS sequence"/>
</dbReference>
<dbReference type="Pfam" id="PF13151">
    <property type="entry name" value="DUF3990"/>
    <property type="match status" value="1"/>
</dbReference>
<name>A0A174A734_9BACE</name>
<reference evidence="2" key="3">
    <citation type="submission" date="2023-08" db="EMBL/GenBank/DDBJ databases">
        <title>Mucin Metabolism Genes Underlie the Key Renovations of Bacteroides xylanisolvens Genomes in Captive Great Apes.</title>
        <authorList>
            <person name="Nishida A.H."/>
        </authorList>
    </citation>
    <scope>NUCLEOTIDE SEQUENCE</scope>
    <source>
        <strain evidence="2">P13.H9</strain>
    </source>
</reference>
<dbReference type="RefSeq" id="WP_008015978.1">
    <property type="nucleotide sequence ID" value="NZ_BAABZH010000001.1"/>
</dbReference>
<dbReference type="EMBL" id="WDER01000052">
    <property type="protein sequence ID" value="KAB6080499.1"/>
    <property type="molecule type" value="Genomic_DNA"/>
</dbReference>
<evidence type="ECO:0000313" key="3">
    <source>
        <dbReference type="EMBL" id="RGK61313.1"/>
    </source>
</evidence>
<proteinExistence type="predicted"/>
<dbReference type="InterPro" id="IPR025051">
    <property type="entry name" value="DUF3990"/>
</dbReference>